<dbReference type="AlphaFoldDB" id="A0AAD8NB48"/>
<dbReference type="EMBL" id="JAUIZM010000001">
    <property type="protein sequence ID" value="KAK1403414.1"/>
    <property type="molecule type" value="Genomic_DNA"/>
</dbReference>
<evidence type="ECO:0000259" key="2">
    <source>
        <dbReference type="Pfam" id="PF02721"/>
    </source>
</evidence>
<protein>
    <recommendedName>
        <fullName evidence="6">Replication factor A C-terminal domain-containing protein</fullName>
    </recommendedName>
</protein>
<keyword evidence="5" id="KW-1185">Reference proteome</keyword>
<comment type="caution">
    <text evidence="4">The sequence shown here is derived from an EMBL/GenBank/DDBJ whole genome shotgun (WGS) entry which is preliminary data.</text>
</comment>
<evidence type="ECO:0008006" key="6">
    <source>
        <dbReference type="Google" id="ProtNLM"/>
    </source>
</evidence>
<dbReference type="InterPro" id="IPR003871">
    <property type="entry name" value="RFA1B/D_OB_1st"/>
</dbReference>
<evidence type="ECO:0000313" key="4">
    <source>
        <dbReference type="EMBL" id="KAK1403414.1"/>
    </source>
</evidence>
<dbReference type="PANTHER" id="PTHR47165:SF4">
    <property type="entry name" value="OS03G0429900 PROTEIN"/>
    <property type="match status" value="1"/>
</dbReference>
<feature type="domain" description="Replication protein A 70 kDa DNA-binding subunit B/D first OB fold" evidence="2">
    <location>
        <begin position="5"/>
        <end position="108"/>
    </location>
</feature>
<feature type="compositionally biased region" description="Basic residues" evidence="1">
    <location>
        <begin position="454"/>
        <end position="463"/>
    </location>
</feature>
<dbReference type="SUPFAM" id="SSF50249">
    <property type="entry name" value="Nucleic acid-binding proteins"/>
    <property type="match status" value="3"/>
</dbReference>
<dbReference type="Pfam" id="PF02721">
    <property type="entry name" value="DUF223"/>
    <property type="match status" value="1"/>
</dbReference>
<feature type="domain" description="Replication factor A C-terminal" evidence="3">
    <location>
        <begin position="277"/>
        <end position="401"/>
    </location>
</feature>
<evidence type="ECO:0000256" key="1">
    <source>
        <dbReference type="SAM" id="MobiDB-lite"/>
    </source>
</evidence>
<dbReference type="Gene3D" id="2.40.50.140">
    <property type="entry name" value="Nucleic acid-binding proteins"/>
    <property type="match status" value="3"/>
</dbReference>
<dbReference type="Proteomes" id="UP001237642">
    <property type="component" value="Unassembled WGS sequence"/>
</dbReference>
<gene>
    <name evidence="4" type="ORF">POM88_003019</name>
</gene>
<sequence length="481" mass="56028">MMFNKYDSILDLNPERSEWSICVRAQTIWKGINRRTNEFRGFNIIFIDDQNCRIHAFIGERIASVFVERLKEGQIYTVSNFKVRTYEGDETNRALRTKKHIYFEYETKFEPLKEDNSIIDKYSFDLFALEDVDKLVTDNRFLIDVIGIVDTPNPNCVFSKEDNKKSHIKFKITDGRQRVSITFFNDVAVSFEKAFKEIAEEQVVIIIASAKVNKYDGEIGLTNYPATRFYLKPDHYSVKELENSFTLMDVEDQNDTKLYTIEEIKNLKENYIEKDVSCQVIVKKVEEKYNWYDNVCSHCDEEVNLVDKRYRCTKCKRNIPYPEKRFRLCTICSDSTGVLAIVFPDDEIERIIGKNVFEIENDDNQAGEGIMFPPLLKEFEKKEYVINLSISKENINKSCKVYKSTKISHVALKLGDHSPHDELSPVVPEISMNAESEFTDFPRTFSPPTEKSTNKTKPRKSKASMKCDLDENTPFAKLMKS</sequence>
<accession>A0AAD8NB48</accession>
<dbReference type="PANTHER" id="PTHR47165">
    <property type="entry name" value="OS03G0429900 PROTEIN"/>
    <property type="match status" value="1"/>
</dbReference>
<dbReference type="InterPro" id="IPR013955">
    <property type="entry name" value="Rep_factor-A_C"/>
</dbReference>
<name>A0AAD8NB48_9APIA</name>
<organism evidence="4 5">
    <name type="scientific">Heracleum sosnowskyi</name>
    <dbReference type="NCBI Taxonomy" id="360622"/>
    <lineage>
        <taxon>Eukaryota</taxon>
        <taxon>Viridiplantae</taxon>
        <taxon>Streptophyta</taxon>
        <taxon>Embryophyta</taxon>
        <taxon>Tracheophyta</taxon>
        <taxon>Spermatophyta</taxon>
        <taxon>Magnoliopsida</taxon>
        <taxon>eudicotyledons</taxon>
        <taxon>Gunneridae</taxon>
        <taxon>Pentapetalae</taxon>
        <taxon>asterids</taxon>
        <taxon>campanulids</taxon>
        <taxon>Apiales</taxon>
        <taxon>Apiaceae</taxon>
        <taxon>Apioideae</taxon>
        <taxon>apioid superclade</taxon>
        <taxon>Tordylieae</taxon>
        <taxon>Tordyliinae</taxon>
        <taxon>Heracleum</taxon>
    </lineage>
</organism>
<dbReference type="InterPro" id="IPR012340">
    <property type="entry name" value="NA-bd_OB-fold"/>
</dbReference>
<evidence type="ECO:0000259" key="3">
    <source>
        <dbReference type="Pfam" id="PF08646"/>
    </source>
</evidence>
<dbReference type="CDD" id="cd04480">
    <property type="entry name" value="RPA1_DBD_A_like"/>
    <property type="match status" value="1"/>
</dbReference>
<reference evidence="4" key="1">
    <citation type="submission" date="2023-02" db="EMBL/GenBank/DDBJ databases">
        <title>Genome of toxic invasive species Heracleum sosnowskyi carries increased number of genes despite the absence of recent whole-genome duplications.</title>
        <authorList>
            <person name="Schelkunov M."/>
            <person name="Shtratnikova V."/>
            <person name="Makarenko M."/>
            <person name="Klepikova A."/>
            <person name="Omelchenko D."/>
            <person name="Novikova G."/>
            <person name="Obukhova E."/>
            <person name="Bogdanov V."/>
            <person name="Penin A."/>
            <person name="Logacheva M."/>
        </authorList>
    </citation>
    <scope>NUCLEOTIDE SEQUENCE</scope>
    <source>
        <strain evidence="4">Hsosn_3</strain>
        <tissue evidence="4">Leaf</tissue>
    </source>
</reference>
<reference evidence="4" key="2">
    <citation type="submission" date="2023-05" db="EMBL/GenBank/DDBJ databases">
        <authorList>
            <person name="Schelkunov M.I."/>
        </authorList>
    </citation>
    <scope>NUCLEOTIDE SEQUENCE</scope>
    <source>
        <strain evidence="4">Hsosn_3</strain>
        <tissue evidence="4">Leaf</tissue>
    </source>
</reference>
<feature type="region of interest" description="Disordered" evidence="1">
    <location>
        <begin position="438"/>
        <end position="481"/>
    </location>
</feature>
<proteinExistence type="predicted"/>
<dbReference type="Pfam" id="PF08646">
    <property type="entry name" value="Rep_fac-A_C"/>
    <property type="match status" value="1"/>
</dbReference>
<evidence type="ECO:0000313" key="5">
    <source>
        <dbReference type="Proteomes" id="UP001237642"/>
    </source>
</evidence>